<dbReference type="CDD" id="cd05799">
    <property type="entry name" value="PGM2"/>
    <property type="match status" value="1"/>
</dbReference>
<dbReference type="PRINTS" id="PR00509">
    <property type="entry name" value="PGMPMM"/>
</dbReference>
<dbReference type="Pfam" id="PF02879">
    <property type="entry name" value="PGM_PMM_II"/>
    <property type="match status" value="1"/>
</dbReference>
<comment type="pathway">
    <text evidence="2">Glycolipid metabolism; diglucosyl-diacylglycerol biosynthesis.</text>
</comment>
<dbReference type="PROSITE" id="PS00710">
    <property type="entry name" value="PGM_PMM"/>
    <property type="match status" value="1"/>
</dbReference>
<keyword evidence="6 12" id="KW-0479">Metal-binding</keyword>
<dbReference type="PANTHER" id="PTHR45745">
    <property type="entry name" value="PHOSPHOMANNOMUTASE 45A"/>
    <property type="match status" value="1"/>
</dbReference>
<keyword evidence="5" id="KW-0597">Phosphoprotein</keyword>
<dbReference type="InterPro" id="IPR005846">
    <property type="entry name" value="A-D-PHexomutase_a/b/a-III"/>
</dbReference>
<dbReference type="InterPro" id="IPR005844">
    <property type="entry name" value="A-D-PHexomutase_a/b/a-I"/>
</dbReference>
<evidence type="ECO:0000256" key="7">
    <source>
        <dbReference type="ARBA" id="ARBA00022842"/>
    </source>
</evidence>
<evidence type="ECO:0000256" key="2">
    <source>
        <dbReference type="ARBA" id="ARBA00005164"/>
    </source>
</evidence>
<comment type="pathway">
    <text evidence="3">Lipid metabolism.</text>
</comment>
<dbReference type="GO" id="GO:0008973">
    <property type="term" value="F:phosphopentomutase activity"/>
    <property type="evidence" value="ECO:0007669"/>
    <property type="project" value="TreeGrafter"/>
</dbReference>
<evidence type="ECO:0000256" key="1">
    <source>
        <dbReference type="ARBA" id="ARBA00001946"/>
    </source>
</evidence>
<evidence type="ECO:0000256" key="12">
    <source>
        <dbReference type="RuleBase" id="RU004326"/>
    </source>
</evidence>
<dbReference type="Pfam" id="PF02878">
    <property type="entry name" value="PGM_PMM_I"/>
    <property type="match status" value="1"/>
</dbReference>
<evidence type="ECO:0000259" key="14">
    <source>
        <dbReference type="Pfam" id="PF02879"/>
    </source>
</evidence>
<dbReference type="GO" id="GO:0006166">
    <property type="term" value="P:purine ribonucleoside salvage"/>
    <property type="evidence" value="ECO:0007669"/>
    <property type="project" value="TreeGrafter"/>
</dbReference>
<feature type="domain" description="Alpha-D-phosphohexomutase alpha/beta/alpha" evidence="13">
    <location>
        <begin position="60"/>
        <end position="197"/>
    </location>
</feature>
<reference evidence="16 17" key="1">
    <citation type="submission" date="2016-10" db="EMBL/GenBank/DDBJ databases">
        <authorList>
            <person name="de Groot N.N."/>
        </authorList>
    </citation>
    <scope>NUCLEOTIDE SEQUENCE [LARGE SCALE GENOMIC DNA]</scope>
    <source>
        <strain evidence="16 17">CGMCC 1.3702</strain>
    </source>
</reference>
<name>A0A1I0X8M1_9BACI</name>
<dbReference type="InterPro" id="IPR016055">
    <property type="entry name" value="A-D-PHexomutase_a/b/a-I/II/III"/>
</dbReference>
<evidence type="ECO:0000313" key="17">
    <source>
        <dbReference type="Proteomes" id="UP000198642"/>
    </source>
</evidence>
<accession>A0A1I0X8M1</accession>
<dbReference type="Gene3D" id="3.30.310.50">
    <property type="entry name" value="Alpha-D-phosphohexomutase, C-terminal domain"/>
    <property type="match status" value="1"/>
</dbReference>
<gene>
    <name evidence="16" type="ORF">SAMN04488072_104250</name>
</gene>
<dbReference type="SUPFAM" id="SSF53738">
    <property type="entry name" value="Phosphoglucomutase, first 3 domains"/>
    <property type="match status" value="3"/>
</dbReference>
<keyword evidence="7 12" id="KW-0460">Magnesium</keyword>
<dbReference type="SUPFAM" id="SSF55957">
    <property type="entry name" value="Phosphoglucomutase, C-terminal domain"/>
    <property type="match status" value="1"/>
</dbReference>
<dbReference type="EMBL" id="FOJW01000004">
    <property type="protein sequence ID" value="SFA97409.1"/>
    <property type="molecule type" value="Genomic_DNA"/>
</dbReference>
<dbReference type="AlphaFoldDB" id="A0A1I0X8M1"/>
<dbReference type="GO" id="GO:0005975">
    <property type="term" value="P:carbohydrate metabolic process"/>
    <property type="evidence" value="ECO:0007669"/>
    <property type="project" value="InterPro"/>
</dbReference>
<dbReference type="Gene3D" id="3.40.120.10">
    <property type="entry name" value="Alpha-D-Glucose-1,6-Bisphosphate, subunit A, domain 3"/>
    <property type="match status" value="3"/>
</dbReference>
<evidence type="ECO:0000256" key="9">
    <source>
        <dbReference type="ARBA" id="ARBA00039995"/>
    </source>
</evidence>
<evidence type="ECO:0000256" key="11">
    <source>
        <dbReference type="ARBA" id="ARBA00041467"/>
    </source>
</evidence>
<keyword evidence="8" id="KW-0413">Isomerase</keyword>
<comment type="similarity">
    <text evidence="4 12">Belongs to the phosphohexose mutase family.</text>
</comment>
<dbReference type="PANTHER" id="PTHR45745:SF1">
    <property type="entry name" value="PHOSPHOGLUCOMUTASE 2B-RELATED"/>
    <property type="match status" value="1"/>
</dbReference>
<comment type="cofactor">
    <cofactor evidence="1">
        <name>Mg(2+)</name>
        <dbReference type="ChEBI" id="CHEBI:18420"/>
    </cofactor>
</comment>
<dbReference type="GO" id="GO:0000287">
    <property type="term" value="F:magnesium ion binding"/>
    <property type="evidence" value="ECO:0007669"/>
    <property type="project" value="InterPro"/>
</dbReference>
<organism evidence="16 17">
    <name type="scientific">Lentibacillus halodurans</name>
    <dbReference type="NCBI Taxonomy" id="237679"/>
    <lineage>
        <taxon>Bacteria</taxon>
        <taxon>Bacillati</taxon>
        <taxon>Bacillota</taxon>
        <taxon>Bacilli</taxon>
        <taxon>Bacillales</taxon>
        <taxon>Bacillaceae</taxon>
        <taxon>Lentibacillus</taxon>
    </lineage>
</organism>
<evidence type="ECO:0000313" key="16">
    <source>
        <dbReference type="EMBL" id="SFA97409.1"/>
    </source>
</evidence>
<dbReference type="STRING" id="237679.SAMN04488072_104250"/>
<proteinExistence type="inferred from homology"/>
<dbReference type="InterPro" id="IPR016066">
    <property type="entry name" value="A-D-PHexomutase_CS"/>
</dbReference>
<evidence type="ECO:0000256" key="10">
    <source>
        <dbReference type="ARBA" id="ARBA00041398"/>
    </source>
</evidence>
<keyword evidence="17" id="KW-1185">Reference proteome</keyword>
<evidence type="ECO:0000256" key="3">
    <source>
        <dbReference type="ARBA" id="ARBA00005189"/>
    </source>
</evidence>
<evidence type="ECO:0000259" key="13">
    <source>
        <dbReference type="Pfam" id="PF02878"/>
    </source>
</evidence>
<dbReference type="InterPro" id="IPR005845">
    <property type="entry name" value="A-D-PHexomutase_a/b/a-II"/>
</dbReference>
<dbReference type="Pfam" id="PF02880">
    <property type="entry name" value="PGM_PMM_III"/>
    <property type="match status" value="1"/>
</dbReference>
<feature type="domain" description="Alpha-D-phosphohexomutase alpha/beta/alpha" evidence="15">
    <location>
        <begin position="344"/>
        <end position="465"/>
    </location>
</feature>
<evidence type="ECO:0000256" key="4">
    <source>
        <dbReference type="ARBA" id="ARBA00010231"/>
    </source>
</evidence>
<dbReference type="InterPro" id="IPR036900">
    <property type="entry name" value="A-D-PHexomutase_C_sf"/>
</dbReference>
<evidence type="ECO:0000256" key="6">
    <source>
        <dbReference type="ARBA" id="ARBA00022723"/>
    </source>
</evidence>
<evidence type="ECO:0000256" key="8">
    <source>
        <dbReference type="ARBA" id="ARBA00023235"/>
    </source>
</evidence>
<dbReference type="InterPro" id="IPR005841">
    <property type="entry name" value="Alpha-D-phosphohexomutase_SF"/>
</dbReference>
<evidence type="ECO:0000256" key="5">
    <source>
        <dbReference type="ARBA" id="ARBA00022553"/>
    </source>
</evidence>
<feature type="domain" description="Alpha-D-phosphohexomutase alpha/beta/alpha" evidence="14">
    <location>
        <begin position="227"/>
        <end position="334"/>
    </location>
</feature>
<evidence type="ECO:0000259" key="15">
    <source>
        <dbReference type="Pfam" id="PF02880"/>
    </source>
</evidence>
<sequence length="591" mass="66486">MIEFHQKMVMQKGEVVMSDWETVYEKWRSYESLNPALKQELENMEGHQEMLEDAFYTELTFGTGGMRGVLGPGINRMNIYTVRKAVNGLAEYLKIHCVNVYDRGVVVSYDSRYMSKEFAIETAKVLGAHGIKPYVFDTLHPTPLLSFAVRYLGTVAGVMITASHNPPQYNGFKVYNEDGGQITPDEASEIIGYINGTEDELTVPYLTQEEMEEQDLLTWVGQEIDNAYLEQLEGITKLDPEAQNDDKDLQIVFTPLHGTAHDLVLKGLKQLNFHQVNVVAEQTVADPDFSTVESPNPEEHQAFTKAIKQGEQTDADILIGTDPDADRLGIAAKDPSGSYTVLTGNQLGALMLDYILSHSDPALLGNARMLKTIVTSELGRKIADNYGVKTINTLTGFKYIGEKIRKFDATGETFIFGYEESYGYLISDFTRDKDAVQSAVLASEMADYWKKQGKTLFDALQQLYKTHGYYLEDMMSLTLKGKEGSEMIASIMETIRKEPLMEIGGLQVQYVEDYLLSERKVIETGRTEPIELPKENVVKYMLDYESWVCLRPSGTEPKIKCYFGVCEANEEAGISRLADLKAHMEKIIHHV</sequence>
<dbReference type="Proteomes" id="UP000198642">
    <property type="component" value="Unassembled WGS sequence"/>
</dbReference>
<protein>
    <recommendedName>
        <fullName evidence="9">Phosphoglucomutase</fullName>
    </recommendedName>
    <alternativeName>
        <fullName evidence="11">Alpha-phosphoglucomutase</fullName>
    </alternativeName>
    <alternativeName>
        <fullName evidence="10">Glucose phosphomutase</fullName>
    </alternativeName>
</protein>